<dbReference type="EMBL" id="GISG01002479">
    <property type="protein sequence ID" value="MBA4614477.1"/>
    <property type="molecule type" value="Transcribed_RNA"/>
</dbReference>
<reference evidence="2" key="2">
    <citation type="submission" date="2020-07" db="EMBL/GenBank/DDBJ databases">
        <authorList>
            <person name="Vera ALvarez R."/>
            <person name="Arias-Moreno D.M."/>
            <person name="Jimenez-Jacinto V."/>
            <person name="Jimenez-Bremont J.F."/>
            <person name="Swaminathan K."/>
            <person name="Moose S.P."/>
            <person name="Guerrero-Gonzalez M.L."/>
            <person name="Marino-Ramirez L."/>
            <person name="Landsman D."/>
            <person name="Rodriguez-Kessler M."/>
            <person name="Delgado-Sanchez P."/>
        </authorList>
    </citation>
    <scope>NUCLEOTIDE SEQUENCE</scope>
    <source>
        <tissue evidence="2">Cladode</tissue>
    </source>
</reference>
<evidence type="ECO:0000256" key="1">
    <source>
        <dbReference type="SAM" id="SignalP"/>
    </source>
</evidence>
<proteinExistence type="predicted"/>
<reference evidence="2" key="1">
    <citation type="journal article" date="2013" name="J. Plant Res.">
        <title>Effect of fungi and light on seed germination of three Opuntia species from semiarid lands of central Mexico.</title>
        <authorList>
            <person name="Delgado-Sanchez P."/>
            <person name="Jimenez-Bremont J.F."/>
            <person name="Guerrero-Gonzalez Mde L."/>
            <person name="Flores J."/>
        </authorList>
    </citation>
    <scope>NUCLEOTIDE SEQUENCE</scope>
    <source>
        <tissue evidence="2">Cladode</tissue>
    </source>
</reference>
<name>A0A7C8YC28_OPUST</name>
<feature type="signal peptide" evidence="1">
    <location>
        <begin position="1"/>
        <end position="22"/>
    </location>
</feature>
<accession>A0A7C8YC28</accession>
<protein>
    <submittedName>
        <fullName evidence="2">Uncharacterized protein</fullName>
    </submittedName>
</protein>
<sequence>MAAISIFCFILIISFFDQDSNTIFTEHHIKPNHSLVLHGLDHKDAENVTKRAWNKNCTKLSIFTPTLLYKEHYLVLADEQERLSMFDTPHLPNINELCYHYLCLWPL</sequence>
<keyword evidence="1" id="KW-0732">Signal</keyword>
<evidence type="ECO:0000313" key="2">
    <source>
        <dbReference type="EMBL" id="MBA4614477.1"/>
    </source>
</evidence>
<dbReference type="AlphaFoldDB" id="A0A7C8YC28"/>
<feature type="chain" id="PRO_5028317005" evidence="1">
    <location>
        <begin position="23"/>
        <end position="107"/>
    </location>
</feature>
<organism evidence="2">
    <name type="scientific">Opuntia streptacantha</name>
    <name type="common">Prickly pear cactus</name>
    <name type="synonym">Opuntia cardona</name>
    <dbReference type="NCBI Taxonomy" id="393608"/>
    <lineage>
        <taxon>Eukaryota</taxon>
        <taxon>Viridiplantae</taxon>
        <taxon>Streptophyta</taxon>
        <taxon>Embryophyta</taxon>
        <taxon>Tracheophyta</taxon>
        <taxon>Spermatophyta</taxon>
        <taxon>Magnoliopsida</taxon>
        <taxon>eudicotyledons</taxon>
        <taxon>Gunneridae</taxon>
        <taxon>Pentapetalae</taxon>
        <taxon>Caryophyllales</taxon>
        <taxon>Cactineae</taxon>
        <taxon>Cactaceae</taxon>
        <taxon>Opuntioideae</taxon>
        <taxon>Opuntia</taxon>
    </lineage>
</organism>